<evidence type="ECO:0000256" key="2">
    <source>
        <dbReference type="SAM" id="MobiDB-lite"/>
    </source>
</evidence>
<proteinExistence type="predicted"/>
<evidence type="ECO:0000313" key="4">
    <source>
        <dbReference type="Proteomes" id="UP000023152"/>
    </source>
</evidence>
<feature type="compositionally biased region" description="Basic and acidic residues" evidence="2">
    <location>
        <begin position="21"/>
        <end position="41"/>
    </location>
</feature>
<feature type="region of interest" description="Disordered" evidence="2">
    <location>
        <begin position="1"/>
        <end position="95"/>
    </location>
</feature>
<gene>
    <name evidence="3" type="ORF">RFI_16781</name>
</gene>
<feature type="coiled-coil region" evidence="1">
    <location>
        <begin position="175"/>
        <end position="273"/>
    </location>
</feature>
<dbReference type="AlphaFoldDB" id="X6N306"/>
<sequence length="290" mass="33005">KTDVEMKEKQLQSEEETSGELLRDLERKKHTIGELKSELKRMRAKNSSLREHIKKHSQGQPGHALAFGSAKGSSVELTEEDRKSSQSSLRYNNKTSRKYQMIQQSNKLLRDENTSLKSKLSEMEALMKLNNKLGKTEPSYSAVQSSSPPLDDTGKEAEDIVSMWKIRQCKLNENIDSLQKKVDSLENQKLTLNITNQRLKQEHGTEQELNKMISGHVKRAQANVEMLQTIASQIREKCAVLAAPHLPALARYFERLDSEILALQTNLTNAMSEKSKGTNSRRCNKKKKQK</sequence>
<evidence type="ECO:0000256" key="1">
    <source>
        <dbReference type="SAM" id="Coils"/>
    </source>
</evidence>
<accession>X6N306</accession>
<evidence type="ECO:0000313" key="3">
    <source>
        <dbReference type="EMBL" id="ETO20436.1"/>
    </source>
</evidence>
<feature type="non-terminal residue" evidence="3">
    <location>
        <position position="1"/>
    </location>
</feature>
<comment type="caution">
    <text evidence="3">The sequence shown here is derived from an EMBL/GenBank/DDBJ whole genome shotgun (WGS) entry which is preliminary data.</text>
</comment>
<organism evidence="3 4">
    <name type="scientific">Reticulomyxa filosa</name>
    <dbReference type="NCBI Taxonomy" id="46433"/>
    <lineage>
        <taxon>Eukaryota</taxon>
        <taxon>Sar</taxon>
        <taxon>Rhizaria</taxon>
        <taxon>Retaria</taxon>
        <taxon>Foraminifera</taxon>
        <taxon>Monothalamids</taxon>
        <taxon>Reticulomyxidae</taxon>
        <taxon>Reticulomyxa</taxon>
    </lineage>
</organism>
<feature type="compositionally biased region" description="Basic and acidic residues" evidence="2">
    <location>
        <begin position="1"/>
        <end position="12"/>
    </location>
</feature>
<dbReference type="EMBL" id="ASPP01012603">
    <property type="protein sequence ID" value="ETO20436.1"/>
    <property type="molecule type" value="Genomic_DNA"/>
</dbReference>
<keyword evidence="1" id="KW-0175">Coiled coil</keyword>
<dbReference type="Proteomes" id="UP000023152">
    <property type="component" value="Unassembled WGS sequence"/>
</dbReference>
<feature type="compositionally biased region" description="Polar residues" evidence="2">
    <location>
        <begin position="85"/>
        <end position="94"/>
    </location>
</feature>
<protein>
    <submittedName>
        <fullName evidence="3">Uncharacterized protein</fullName>
    </submittedName>
</protein>
<reference evidence="3 4" key="1">
    <citation type="journal article" date="2013" name="Curr. Biol.">
        <title>The Genome of the Foraminiferan Reticulomyxa filosa.</title>
        <authorList>
            <person name="Glockner G."/>
            <person name="Hulsmann N."/>
            <person name="Schleicher M."/>
            <person name="Noegel A.A."/>
            <person name="Eichinger L."/>
            <person name="Gallinger C."/>
            <person name="Pawlowski J."/>
            <person name="Sierra R."/>
            <person name="Euteneuer U."/>
            <person name="Pillet L."/>
            <person name="Moustafa A."/>
            <person name="Platzer M."/>
            <person name="Groth M."/>
            <person name="Szafranski K."/>
            <person name="Schliwa M."/>
        </authorList>
    </citation>
    <scope>NUCLEOTIDE SEQUENCE [LARGE SCALE GENOMIC DNA]</scope>
</reference>
<name>X6N306_RETFI</name>
<keyword evidence="4" id="KW-1185">Reference proteome</keyword>